<sequence>MSLVREFYANHDKKDQREMYIRGRKISCYYRDIERVLHIPRLEGRNDYREMGEAYDRNEQDMNEVVRVI</sequence>
<dbReference type="EMBL" id="JASCZI010092049">
    <property type="protein sequence ID" value="MED6151754.1"/>
    <property type="molecule type" value="Genomic_DNA"/>
</dbReference>
<name>A0ABU6TTC1_9FABA</name>
<protein>
    <submittedName>
        <fullName evidence="1">Uncharacterized protein</fullName>
    </submittedName>
</protein>
<gene>
    <name evidence="1" type="ORF">PIB30_085495</name>
</gene>
<organism evidence="1 2">
    <name type="scientific">Stylosanthes scabra</name>
    <dbReference type="NCBI Taxonomy" id="79078"/>
    <lineage>
        <taxon>Eukaryota</taxon>
        <taxon>Viridiplantae</taxon>
        <taxon>Streptophyta</taxon>
        <taxon>Embryophyta</taxon>
        <taxon>Tracheophyta</taxon>
        <taxon>Spermatophyta</taxon>
        <taxon>Magnoliopsida</taxon>
        <taxon>eudicotyledons</taxon>
        <taxon>Gunneridae</taxon>
        <taxon>Pentapetalae</taxon>
        <taxon>rosids</taxon>
        <taxon>fabids</taxon>
        <taxon>Fabales</taxon>
        <taxon>Fabaceae</taxon>
        <taxon>Papilionoideae</taxon>
        <taxon>50 kb inversion clade</taxon>
        <taxon>dalbergioids sensu lato</taxon>
        <taxon>Dalbergieae</taxon>
        <taxon>Pterocarpus clade</taxon>
        <taxon>Stylosanthes</taxon>
    </lineage>
</organism>
<proteinExistence type="predicted"/>
<accession>A0ABU6TTC1</accession>
<comment type="caution">
    <text evidence="1">The sequence shown here is derived from an EMBL/GenBank/DDBJ whole genome shotgun (WGS) entry which is preliminary data.</text>
</comment>
<evidence type="ECO:0000313" key="1">
    <source>
        <dbReference type="EMBL" id="MED6151754.1"/>
    </source>
</evidence>
<dbReference type="Proteomes" id="UP001341840">
    <property type="component" value="Unassembled WGS sequence"/>
</dbReference>
<reference evidence="1 2" key="1">
    <citation type="journal article" date="2023" name="Plants (Basel)">
        <title>Bridging the Gap: Combining Genomics and Transcriptomics Approaches to Understand Stylosanthes scabra, an Orphan Legume from the Brazilian Caatinga.</title>
        <authorList>
            <person name="Ferreira-Neto J.R.C."/>
            <person name="da Silva M.D."/>
            <person name="Binneck E."/>
            <person name="de Melo N.F."/>
            <person name="da Silva R.H."/>
            <person name="de Melo A.L.T.M."/>
            <person name="Pandolfi V."/>
            <person name="Bustamante F.O."/>
            <person name="Brasileiro-Vidal A.C."/>
            <person name="Benko-Iseppon A.M."/>
        </authorList>
    </citation>
    <scope>NUCLEOTIDE SEQUENCE [LARGE SCALE GENOMIC DNA]</scope>
    <source>
        <tissue evidence="1">Leaves</tissue>
    </source>
</reference>
<evidence type="ECO:0000313" key="2">
    <source>
        <dbReference type="Proteomes" id="UP001341840"/>
    </source>
</evidence>
<feature type="non-terminal residue" evidence="1">
    <location>
        <position position="69"/>
    </location>
</feature>
<keyword evidence="2" id="KW-1185">Reference proteome</keyword>